<keyword evidence="1" id="KW-0472">Membrane</keyword>
<protein>
    <recommendedName>
        <fullName evidence="4">Prepilin-type N-terminal cleavage/methylation domain-containing protein</fullName>
    </recommendedName>
</protein>
<evidence type="ECO:0000313" key="2">
    <source>
        <dbReference type="EMBL" id="PIU99498.1"/>
    </source>
</evidence>
<dbReference type="Proteomes" id="UP000228561">
    <property type="component" value="Unassembled WGS sequence"/>
</dbReference>
<feature type="non-terminal residue" evidence="2">
    <location>
        <position position="118"/>
    </location>
</feature>
<dbReference type="AlphaFoldDB" id="A0A2M7B8U4"/>
<dbReference type="Gene3D" id="3.30.700.10">
    <property type="entry name" value="Glycoprotein, Type 4 Pilin"/>
    <property type="match status" value="1"/>
</dbReference>
<dbReference type="SUPFAM" id="SSF54523">
    <property type="entry name" value="Pili subunits"/>
    <property type="match status" value="1"/>
</dbReference>
<name>A0A2M7B8U4_9BACT</name>
<keyword evidence="1" id="KW-0812">Transmembrane</keyword>
<reference evidence="3" key="1">
    <citation type="submission" date="2017-09" db="EMBL/GenBank/DDBJ databases">
        <title>Depth-based differentiation of microbial function through sediment-hosted aquifers and enrichment of novel symbionts in the deep terrestrial subsurface.</title>
        <authorList>
            <person name="Probst A.J."/>
            <person name="Ladd B."/>
            <person name="Jarett J.K."/>
            <person name="Geller-Mcgrath D.E."/>
            <person name="Sieber C.M.K."/>
            <person name="Emerson J.B."/>
            <person name="Anantharaman K."/>
            <person name="Thomas B.C."/>
            <person name="Malmstrom R."/>
            <person name="Stieglmeier M."/>
            <person name="Klingl A."/>
            <person name="Woyke T."/>
            <person name="Ryan C.M."/>
            <person name="Banfield J.F."/>
        </authorList>
    </citation>
    <scope>NUCLEOTIDE SEQUENCE [LARGE SCALE GENOMIC DNA]</scope>
</reference>
<accession>A0A2M7B8U4</accession>
<keyword evidence="1" id="KW-1133">Transmembrane helix</keyword>
<gene>
    <name evidence="2" type="ORF">COS58_02085</name>
</gene>
<feature type="transmembrane region" description="Helical" evidence="1">
    <location>
        <begin position="6"/>
        <end position="27"/>
    </location>
</feature>
<proteinExistence type="predicted"/>
<dbReference type="InterPro" id="IPR045584">
    <property type="entry name" value="Pilin-like"/>
</dbReference>
<comment type="caution">
    <text evidence="2">The sequence shown here is derived from an EMBL/GenBank/DDBJ whole genome shotgun (WGS) entry which is preliminary data.</text>
</comment>
<evidence type="ECO:0000313" key="3">
    <source>
        <dbReference type="Proteomes" id="UP000228561"/>
    </source>
</evidence>
<organism evidence="2 3">
    <name type="scientific">Candidatus Tagabacteria bacterium CG03_land_8_20_14_0_80_41_22</name>
    <dbReference type="NCBI Taxonomy" id="1975020"/>
    <lineage>
        <taxon>Bacteria</taxon>
        <taxon>Candidatus Tagaibacteriota</taxon>
    </lineage>
</organism>
<sequence>MKGFSVVETIIVIAVIIILATIIASAFSGFRDSQALNSTVEEVVVSINKARSESLASKNFLQHGIHFETNQVVVFQGITYSPSDVNNVATKLSPFIEISSTSLNGGGADMVFQKFTGK</sequence>
<dbReference type="EMBL" id="PEVG01000025">
    <property type="protein sequence ID" value="PIU99498.1"/>
    <property type="molecule type" value="Genomic_DNA"/>
</dbReference>
<evidence type="ECO:0008006" key="4">
    <source>
        <dbReference type="Google" id="ProtNLM"/>
    </source>
</evidence>
<evidence type="ECO:0000256" key="1">
    <source>
        <dbReference type="SAM" id="Phobius"/>
    </source>
</evidence>